<dbReference type="SUPFAM" id="SSF89562">
    <property type="entry name" value="RraA-like"/>
    <property type="match status" value="1"/>
</dbReference>
<evidence type="ECO:0000256" key="8">
    <source>
        <dbReference type="ARBA" id="ARBA00025046"/>
    </source>
</evidence>
<evidence type="ECO:0000313" key="14">
    <source>
        <dbReference type="Proteomes" id="UP001519343"/>
    </source>
</evidence>
<dbReference type="Pfam" id="PF03737">
    <property type="entry name" value="RraA-like"/>
    <property type="match status" value="1"/>
</dbReference>
<evidence type="ECO:0000313" key="13">
    <source>
        <dbReference type="EMBL" id="MBP1932059.1"/>
    </source>
</evidence>
<comment type="similarity">
    <text evidence="3">Belongs to the class II aldolase/RraA-like family.</text>
</comment>
<gene>
    <name evidence="13" type="ORF">J2Z37_002060</name>
</gene>
<evidence type="ECO:0000256" key="2">
    <source>
        <dbReference type="ARBA" id="ARBA00001968"/>
    </source>
</evidence>
<evidence type="ECO:0000256" key="11">
    <source>
        <dbReference type="ARBA" id="ARBA00032305"/>
    </source>
</evidence>
<dbReference type="Proteomes" id="UP001519343">
    <property type="component" value="Unassembled WGS sequence"/>
</dbReference>
<comment type="function">
    <text evidence="8">Catalyzes the aldol cleavage of 4-hydroxy-4-methyl-2-oxoglutarate (HMG) into 2 molecules of pyruvate. Also contains a secondary oxaloacetate (OAA) decarboxylase activity due to the common pyruvate enolate transition state formed following C-C bond cleavage in the retro-aldol and decarboxylation reactions.</text>
</comment>
<evidence type="ECO:0000256" key="10">
    <source>
        <dbReference type="ARBA" id="ARBA00030169"/>
    </source>
</evidence>
<dbReference type="EC" id="4.1.1.112" evidence="6"/>
<dbReference type="CDD" id="cd16841">
    <property type="entry name" value="RraA_family"/>
    <property type="match status" value="1"/>
</dbReference>
<dbReference type="InterPro" id="IPR005493">
    <property type="entry name" value="RraA/RraA-like"/>
</dbReference>
<comment type="caution">
    <text evidence="13">The sequence shown here is derived from an EMBL/GenBank/DDBJ whole genome shotgun (WGS) entry which is preliminary data.</text>
</comment>
<sequence length="218" mass="24108">MSNHELFPIMKEKLYTGVISDTLDDLGYRDQVMRGNIRPINEDWVVVGSAKTVLAADVYHIHENPYDKEISALDSIKPGEVVVASVNNSKQNGLWGELLSTAAKMRGGTGAIIGGLIRDTKRILEMDFPVFCTGFKPVDSKGRGIVIDYDCPVEVGGVLVKPGDIVFGDRDGIIVIPLQIFEKTVELALQKVESENKTRDELLEGKLLREVYEKYGVL</sequence>
<comment type="catalytic activity">
    <reaction evidence="12">
        <text>oxaloacetate + H(+) = pyruvate + CO2</text>
        <dbReference type="Rhea" id="RHEA:15641"/>
        <dbReference type="ChEBI" id="CHEBI:15361"/>
        <dbReference type="ChEBI" id="CHEBI:15378"/>
        <dbReference type="ChEBI" id="CHEBI:16452"/>
        <dbReference type="ChEBI" id="CHEBI:16526"/>
        <dbReference type="EC" id="4.1.1.112"/>
    </reaction>
</comment>
<name>A0ABS4GP59_9BACL</name>
<dbReference type="RefSeq" id="WP_209810131.1">
    <property type="nucleotide sequence ID" value="NZ_JAGGKT010000005.1"/>
</dbReference>
<evidence type="ECO:0000256" key="9">
    <source>
        <dbReference type="ARBA" id="ARBA00029596"/>
    </source>
</evidence>
<evidence type="ECO:0000256" key="6">
    <source>
        <dbReference type="ARBA" id="ARBA00012947"/>
    </source>
</evidence>
<dbReference type="Gene3D" id="3.50.30.40">
    <property type="entry name" value="Ribonuclease E inhibitor RraA/RraA-like"/>
    <property type="match status" value="1"/>
</dbReference>
<evidence type="ECO:0000256" key="1">
    <source>
        <dbReference type="ARBA" id="ARBA00001342"/>
    </source>
</evidence>
<keyword evidence="14" id="KW-1185">Reference proteome</keyword>
<comment type="subunit">
    <text evidence="4">Homotrimer.</text>
</comment>
<reference evidence="13 14" key="1">
    <citation type="submission" date="2021-03" db="EMBL/GenBank/DDBJ databases">
        <title>Genomic Encyclopedia of Type Strains, Phase IV (KMG-IV): sequencing the most valuable type-strain genomes for metagenomic binning, comparative biology and taxonomic classification.</title>
        <authorList>
            <person name="Goeker M."/>
        </authorList>
    </citation>
    <scope>NUCLEOTIDE SEQUENCE [LARGE SCALE GENOMIC DNA]</scope>
    <source>
        <strain evidence="13 14">DSM 24738</strain>
    </source>
</reference>
<dbReference type="PANTHER" id="PTHR33254:SF4">
    <property type="entry name" value="4-HYDROXY-4-METHYL-2-OXOGLUTARATE ALDOLASE 3-RELATED"/>
    <property type="match status" value="1"/>
</dbReference>
<evidence type="ECO:0000256" key="12">
    <source>
        <dbReference type="ARBA" id="ARBA00047973"/>
    </source>
</evidence>
<comment type="catalytic activity">
    <reaction evidence="1">
        <text>4-hydroxy-4-methyl-2-oxoglutarate = 2 pyruvate</text>
        <dbReference type="Rhea" id="RHEA:22748"/>
        <dbReference type="ChEBI" id="CHEBI:15361"/>
        <dbReference type="ChEBI" id="CHEBI:58276"/>
        <dbReference type="EC" id="4.1.3.17"/>
    </reaction>
</comment>
<evidence type="ECO:0000256" key="5">
    <source>
        <dbReference type="ARBA" id="ARBA00012213"/>
    </source>
</evidence>
<organism evidence="13 14">
    <name type="scientific">Ammoniphilus resinae</name>
    <dbReference type="NCBI Taxonomy" id="861532"/>
    <lineage>
        <taxon>Bacteria</taxon>
        <taxon>Bacillati</taxon>
        <taxon>Bacillota</taxon>
        <taxon>Bacilli</taxon>
        <taxon>Bacillales</taxon>
        <taxon>Paenibacillaceae</taxon>
        <taxon>Aneurinibacillus group</taxon>
        <taxon>Ammoniphilus</taxon>
    </lineage>
</organism>
<proteinExistence type="inferred from homology"/>
<dbReference type="PANTHER" id="PTHR33254">
    <property type="entry name" value="4-HYDROXY-4-METHYL-2-OXOGLUTARATE ALDOLASE 3-RELATED"/>
    <property type="match status" value="1"/>
</dbReference>
<evidence type="ECO:0000256" key="3">
    <source>
        <dbReference type="ARBA" id="ARBA00008621"/>
    </source>
</evidence>
<comment type="cofactor">
    <cofactor evidence="2">
        <name>a divalent metal cation</name>
        <dbReference type="ChEBI" id="CHEBI:60240"/>
    </cofactor>
</comment>
<evidence type="ECO:0000256" key="4">
    <source>
        <dbReference type="ARBA" id="ARBA00011233"/>
    </source>
</evidence>
<protein>
    <recommendedName>
        <fullName evidence="7">Putative 4-hydroxy-4-methyl-2-oxoglutarate aldolase</fullName>
        <ecNumber evidence="6">4.1.1.112</ecNumber>
        <ecNumber evidence="5">4.1.3.17</ecNumber>
    </recommendedName>
    <alternativeName>
        <fullName evidence="11">Oxaloacetate decarboxylase</fullName>
    </alternativeName>
    <alternativeName>
        <fullName evidence="9">Regulator of ribonuclease activity homolog</fullName>
    </alternativeName>
    <alternativeName>
        <fullName evidence="10">RraA-like protein</fullName>
    </alternativeName>
</protein>
<dbReference type="InterPro" id="IPR036704">
    <property type="entry name" value="RraA/RraA-like_sf"/>
</dbReference>
<accession>A0ABS4GP59</accession>
<dbReference type="EC" id="4.1.3.17" evidence="5"/>
<evidence type="ECO:0000256" key="7">
    <source>
        <dbReference type="ARBA" id="ARBA00016549"/>
    </source>
</evidence>
<dbReference type="EMBL" id="JAGGKT010000005">
    <property type="protein sequence ID" value="MBP1932059.1"/>
    <property type="molecule type" value="Genomic_DNA"/>
</dbReference>